<reference evidence="3" key="1">
    <citation type="journal article" date="2019" name="Int. J. Syst. Evol. Microbiol.">
        <title>The Global Catalogue of Microorganisms (GCM) 10K type strain sequencing project: providing services to taxonomists for standard genome sequencing and annotation.</title>
        <authorList>
            <consortium name="The Broad Institute Genomics Platform"/>
            <consortium name="The Broad Institute Genome Sequencing Center for Infectious Disease"/>
            <person name="Wu L."/>
            <person name="Ma J."/>
        </authorList>
    </citation>
    <scope>NUCLEOTIDE SEQUENCE [LARGE SCALE GENOMIC DNA]</scope>
    <source>
        <strain evidence="3">NBRC 108894</strain>
    </source>
</reference>
<evidence type="ECO:0000313" key="2">
    <source>
        <dbReference type="EMBL" id="GMA96548.1"/>
    </source>
</evidence>
<protein>
    <submittedName>
        <fullName evidence="2">Uncharacterized protein</fullName>
    </submittedName>
</protein>
<proteinExistence type="predicted"/>
<keyword evidence="1" id="KW-1133">Transmembrane helix</keyword>
<gene>
    <name evidence="2" type="ORF">GCM10025881_33720</name>
</gene>
<dbReference type="EMBL" id="BSVB01000001">
    <property type="protein sequence ID" value="GMA96548.1"/>
    <property type="molecule type" value="Genomic_DNA"/>
</dbReference>
<accession>A0ABQ6K7U5</accession>
<keyword evidence="3" id="KW-1185">Reference proteome</keyword>
<organism evidence="2 3">
    <name type="scientific">Pseudolysinimonas kribbensis</name>
    <dbReference type="NCBI Taxonomy" id="433641"/>
    <lineage>
        <taxon>Bacteria</taxon>
        <taxon>Bacillati</taxon>
        <taxon>Actinomycetota</taxon>
        <taxon>Actinomycetes</taxon>
        <taxon>Micrococcales</taxon>
        <taxon>Microbacteriaceae</taxon>
        <taxon>Pseudolysinimonas</taxon>
    </lineage>
</organism>
<dbReference type="RefSeq" id="WP_284255097.1">
    <property type="nucleotide sequence ID" value="NZ_BAAAQO010000004.1"/>
</dbReference>
<dbReference type="Proteomes" id="UP001157034">
    <property type="component" value="Unassembled WGS sequence"/>
</dbReference>
<keyword evidence="1" id="KW-0472">Membrane</keyword>
<keyword evidence="1" id="KW-0812">Transmembrane</keyword>
<comment type="caution">
    <text evidence="2">The sequence shown here is derived from an EMBL/GenBank/DDBJ whole genome shotgun (WGS) entry which is preliminary data.</text>
</comment>
<evidence type="ECO:0000313" key="3">
    <source>
        <dbReference type="Proteomes" id="UP001157034"/>
    </source>
</evidence>
<feature type="transmembrane region" description="Helical" evidence="1">
    <location>
        <begin position="6"/>
        <end position="24"/>
    </location>
</feature>
<name>A0ABQ6K7U5_9MICO</name>
<sequence>MFVALLVALGVTALVAVAMMLVALQRSARLTIARGLVSLGLCLGVVAVVATGVLALSSQPAQAAAPVSTVVDLQLPTR</sequence>
<feature type="transmembrane region" description="Helical" evidence="1">
    <location>
        <begin position="36"/>
        <end position="56"/>
    </location>
</feature>
<evidence type="ECO:0000256" key="1">
    <source>
        <dbReference type="SAM" id="Phobius"/>
    </source>
</evidence>